<gene>
    <name evidence="2" type="ORF">VOLCADRAFT_90714</name>
</gene>
<dbReference type="InParanoid" id="D8TVJ0"/>
<name>D8TVJ0_VOLCA</name>
<evidence type="ECO:0000256" key="1">
    <source>
        <dbReference type="SAM" id="MobiDB-lite"/>
    </source>
</evidence>
<evidence type="ECO:0000313" key="2">
    <source>
        <dbReference type="EMBL" id="EFJ48587.1"/>
    </source>
</evidence>
<dbReference type="GeneID" id="9619736"/>
<evidence type="ECO:0000313" key="3">
    <source>
        <dbReference type="Proteomes" id="UP000001058"/>
    </source>
</evidence>
<dbReference type="RefSeq" id="XP_002950386.1">
    <property type="nucleotide sequence ID" value="XM_002950340.1"/>
</dbReference>
<reference evidence="2 3" key="1">
    <citation type="journal article" date="2010" name="Science">
        <title>Genomic analysis of organismal complexity in the multicellular green alga Volvox carteri.</title>
        <authorList>
            <person name="Prochnik S.E."/>
            <person name="Umen J."/>
            <person name="Nedelcu A.M."/>
            <person name="Hallmann A."/>
            <person name="Miller S.M."/>
            <person name="Nishii I."/>
            <person name="Ferris P."/>
            <person name="Kuo A."/>
            <person name="Mitros T."/>
            <person name="Fritz-Laylin L.K."/>
            <person name="Hellsten U."/>
            <person name="Chapman J."/>
            <person name="Simakov O."/>
            <person name="Rensing S.A."/>
            <person name="Terry A."/>
            <person name="Pangilinan J."/>
            <person name="Kapitonov V."/>
            <person name="Jurka J."/>
            <person name="Salamov A."/>
            <person name="Shapiro H."/>
            <person name="Schmutz J."/>
            <person name="Grimwood J."/>
            <person name="Lindquist E."/>
            <person name="Lucas S."/>
            <person name="Grigoriev I.V."/>
            <person name="Schmitt R."/>
            <person name="Kirk D."/>
            <person name="Rokhsar D.S."/>
        </authorList>
    </citation>
    <scope>NUCLEOTIDE SEQUENCE [LARGE SCALE GENOMIC DNA]</scope>
    <source>
        <strain evidence="3">f. Nagariensis / Eve</strain>
    </source>
</reference>
<feature type="region of interest" description="Disordered" evidence="1">
    <location>
        <begin position="186"/>
        <end position="219"/>
    </location>
</feature>
<sequence length="219" mass="23656">MSSSLPRPDAPASTTTSSTQPRKETPRFWSNQLLMSRIFDDGKCRKDSTRSWADRLSPGRLFGESKGDAAVILQRQPLVKSNTVVPEPNSSHWAFHRLNRADGPLQAEVAVTTEHQHLNPLDSAAVAIWAKAAHLALRDALDPVDDNGNTPGHQSGSGGLSQRLFIVQDSEFEFYLPLPPNVDLVVPPTPRSPRPGATGPAVPCNRPSPTAIPPPPSVT</sequence>
<accession>D8TVJ0</accession>
<feature type="compositionally biased region" description="Pro residues" evidence="1">
    <location>
        <begin position="210"/>
        <end position="219"/>
    </location>
</feature>
<keyword evidence="3" id="KW-1185">Reference proteome</keyword>
<protein>
    <submittedName>
        <fullName evidence="2">Uncharacterized protein</fullName>
    </submittedName>
</protein>
<feature type="region of interest" description="Disordered" evidence="1">
    <location>
        <begin position="1"/>
        <end position="28"/>
    </location>
</feature>
<dbReference type="Proteomes" id="UP000001058">
    <property type="component" value="Unassembled WGS sequence"/>
</dbReference>
<proteinExistence type="predicted"/>
<organism evidence="3">
    <name type="scientific">Volvox carteri f. nagariensis</name>
    <dbReference type="NCBI Taxonomy" id="3068"/>
    <lineage>
        <taxon>Eukaryota</taxon>
        <taxon>Viridiplantae</taxon>
        <taxon>Chlorophyta</taxon>
        <taxon>core chlorophytes</taxon>
        <taxon>Chlorophyceae</taxon>
        <taxon>CS clade</taxon>
        <taxon>Chlamydomonadales</taxon>
        <taxon>Volvocaceae</taxon>
        <taxon>Volvox</taxon>
    </lineage>
</organism>
<dbReference type="AlphaFoldDB" id="D8TVJ0"/>
<dbReference type="KEGG" id="vcn:VOLCADRAFT_90714"/>
<dbReference type="EMBL" id="GL378339">
    <property type="protein sequence ID" value="EFJ48587.1"/>
    <property type="molecule type" value="Genomic_DNA"/>
</dbReference>